<reference evidence="1 2" key="1">
    <citation type="journal article" date="2009" name="Int. J. Syst. Evol. Microbiol.">
        <title>Paenibacillus contaminans sp. nov., isolated from a contaminated laboratory plate.</title>
        <authorList>
            <person name="Chou J.H."/>
            <person name="Lee J.H."/>
            <person name="Lin M.C."/>
            <person name="Chang P.S."/>
            <person name="Arun A.B."/>
            <person name="Young C.C."/>
            <person name="Chen W.M."/>
        </authorList>
    </citation>
    <scope>NUCLEOTIDE SEQUENCE [LARGE SCALE GENOMIC DNA]</scope>
    <source>
        <strain evidence="1 2">CKOBP-6</strain>
    </source>
</reference>
<sequence>MTKEERDFIHDKAAHWRTSVFESFRPAAGKEAPLPVTEHFPDMVEDGATLLETSLIDAVTDSGEAGDHWLSGIRVASAHLRLLEECVRMNAARSSAEAASLMIKLGLRANEHIISLHAEQREKLERTREQFAGLLNADTFE</sequence>
<accession>A0A329MTJ2</accession>
<evidence type="ECO:0000313" key="2">
    <source>
        <dbReference type="Proteomes" id="UP000250369"/>
    </source>
</evidence>
<dbReference type="EMBL" id="QMFB01000001">
    <property type="protein sequence ID" value="RAV22922.1"/>
    <property type="molecule type" value="Genomic_DNA"/>
</dbReference>
<protein>
    <submittedName>
        <fullName evidence="1">Uncharacterized protein</fullName>
    </submittedName>
</protein>
<keyword evidence="2" id="KW-1185">Reference proteome</keyword>
<organism evidence="1 2">
    <name type="scientific">Paenibacillus contaminans</name>
    <dbReference type="NCBI Taxonomy" id="450362"/>
    <lineage>
        <taxon>Bacteria</taxon>
        <taxon>Bacillati</taxon>
        <taxon>Bacillota</taxon>
        <taxon>Bacilli</taxon>
        <taxon>Bacillales</taxon>
        <taxon>Paenibacillaceae</taxon>
        <taxon>Paenibacillus</taxon>
    </lineage>
</organism>
<dbReference type="AlphaFoldDB" id="A0A329MTJ2"/>
<gene>
    <name evidence="1" type="ORF">DQG23_01580</name>
</gene>
<comment type="caution">
    <text evidence="1">The sequence shown here is derived from an EMBL/GenBank/DDBJ whole genome shotgun (WGS) entry which is preliminary data.</text>
</comment>
<proteinExistence type="predicted"/>
<name>A0A329MTJ2_9BACL</name>
<dbReference type="Proteomes" id="UP000250369">
    <property type="component" value="Unassembled WGS sequence"/>
</dbReference>
<evidence type="ECO:0000313" key="1">
    <source>
        <dbReference type="EMBL" id="RAV22922.1"/>
    </source>
</evidence>
<dbReference type="RefSeq" id="WP_113029031.1">
    <property type="nucleotide sequence ID" value="NZ_QMFB01000001.1"/>
</dbReference>